<dbReference type="Pfam" id="PF04024">
    <property type="entry name" value="PspC"/>
    <property type="match status" value="1"/>
</dbReference>
<dbReference type="AlphaFoldDB" id="A0AAU7W5I1"/>
<gene>
    <name evidence="4" type="ORF">ABIQ69_14780</name>
</gene>
<dbReference type="EMBL" id="CP158374">
    <property type="protein sequence ID" value="XBX81867.1"/>
    <property type="molecule type" value="Genomic_DNA"/>
</dbReference>
<feature type="compositionally biased region" description="Pro residues" evidence="1">
    <location>
        <begin position="1"/>
        <end position="21"/>
    </location>
</feature>
<feature type="compositionally biased region" description="Low complexity" evidence="1">
    <location>
        <begin position="181"/>
        <end position="227"/>
    </location>
</feature>
<feature type="region of interest" description="Disordered" evidence="1">
    <location>
        <begin position="181"/>
        <end position="243"/>
    </location>
</feature>
<feature type="transmembrane region" description="Helical" evidence="2">
    <location>
        <begin position="336"/>
        <end position="358"/>
    </location>
</feature>
<feature type="transmembrane region" description="Helical" evidence="2">
    <location>
        <begin position="110"/>
        <end position="132"/>
    </location>
</feature>
<proteinExistence type="predicted"/>
<keyword evidence="2" id="KW-0472">Membrane</keyword>
<evidence type="ECO:0000259" key="3">
    <source>
        <dbReference type="Pfam" id="PF04024"/>
    </source>
</evidence>
<dbReference type="RefSeq" id="WP_350347889.1">
    <property type="nucleotide sequence ID" value="NZ_CP158374.1"/>
</dbReference>
<dbReference type="PANTHER" id="PTHR48125:SF10">
    <property type="entry name" value="OS12G0136300 PROTEIN"/>
    <property type="match status" value="1"/>
</dbReference>
<evidence type="ECO:0000256" key="2">
    <source>
        <dbReference type="SAM" id="Phobius"/>
    </source>
</evidence>
<feature type="transmembrane region" description="Helical" evidence="2">
    <location>
        <begin position="67"/>
        <end position="89"/>
    </location>
</feature>
<dbReference type="PANTHER" id="PTHR48125">
    <property type="entry name" value="LP07818P1"/>
    <property type="match status" value="1"/>
</dbReference>
<feature type="domain" description="Phage shock protein PspC N-terminal" evidence="3">
    <location>
        <begin position="41"/>
        <end position="92"/>
    </location>
</feature>
<evidence type="ECO:0000313" key="4">
    <source>
        <dbReference type="EMBL" id="XBX81867.1"/>
    </source>
</evidence>
<organism evidence="4">
    <name type="scientific">Agromyces sp. G08B096</name>
    <dbReference type="NCBI Taxonomy" id="3156399"/>
    <lineage>
        <taxon>Bacteria</taxon>
        <taxon>Bacillati</taxon>
        <taxon>Actinomycetota</taxon>
        <taxon>Actinomycetes</taxon>
        <taxon>Micrococcales</taxon>
        <taxon>Microbacteriaceae</taxon>
        <taxon>Agromyces</taxon>
    </lineage>
</organism>
<accession>A0AAU7W5I1</accession>
<keyword evidence="2" id="KW-1133">Transmembrane helix</keyword>
<protein>
    <submittedName>
        <fullName evidence="4">PspC domain-containing protein</fullName>
    </submittedName>
</protein>
<keyword evidence="2" id="KW-0812">Transmembrane</keyword>
<sequence>MASIPTPPAPEAPPPPPPPAAPGAAPGTGFFDWLRSLGVPRRPGWIGGVAAGVAARLGIDPVIVRGILVVLALFGAPAFLAYGVAWLLLPDERGRIHLEQTIRGVFDNAIVGIGIFLVIGLFAPAVGLPWWLDGWGWGWGVDGDGAFDVLRVLWMLLVLGGVVTGIFWLVTWLSRRGAPGAAASPGAPAPGDAASGSAAPGAAPGASATTASAASDAATAAASTGPAPVEPAPPAPSSSTADYETWKAQHEAWRLELDAWRRAQAEANRRARAQIHAEHRARAAAYQAEAEEARLLRRATRPRTSFAYVVATFGAAMLAGAVASFLALTAEGQSPWALPIGLAAAALVTALSMVLAGVLRRRSGFLAFVTVVLLVAALGAATGPRSELAWASSGGDVRSATLIQPVGEVSLTLDESVAERAGTPEMTVLQGAGSVQVEVRDGTRLSLDIACGSCWVELARDIGRGPQTFEGAQLTAARDGVSTLHREIGPGLETGVADAHLAIRAGATRIVVVEVDGPTTEER</sequence>
<reference evidence="4" key="1">
    <citation type="submission" date="2024-05" db="EMBL/GenBank/DDBJ databases">
        <authorList>
            <person name="Yu L."/>
        </authorList>
    </citation>
    <scope>NUCLEOTIDE SEQUENCE</scope>
    <source>
        <strain evidence="4">G08B096</strain>
    </source>
</reference>
<feature type="region of interest" description="Disordered" evidence="1">
    <location>
        <begin position="1"/>
        <end position="22"/>
    </location>
</feature>
<feature type="transmembrane region" description="Helical" evidence="2">
    <location>
        <begin position="306"/>
        <end position="330"/>
    </location>
</feature>
<dbReference type="InterPro" id="IPR007168">
    <property type="entry name" value="Phageshock_PspC_N"/>
</dbReference>
<name>A0AAU7W5I1_9MICO</name>
<feature type="transmembrane region" description="Helical" evidence="2">
    <location>
        <begin position="152"/>
        <end position="173"/>
    </location>
</feature>
<evidence type="ECO:0000256" key="1">
    <source>
        <dbReference type="SAM" id="MobiDB-lite"/>
    </source>
</evidence>
<feature type="transmembrane region" description="Helical" evidence="2">
    <location>
        <begin position="365"/>
        <end position="383"/>
    </location>
</feature>